<dbReference type="Proteomes" id="UP000005095">
    <property type="component" value="Chromosome"/>
</dbReference>
<dbReference type="AlphaFoldDB" id="J1APL0"/>
<dbReference type="STRING" id="28892.Metli_0865"/>
<feature type="transmembrane region" description="Helical" evidence="7">
    <location>
        <begin position="148"/>
        <end position="170"/>
    </location>
</feature>
<reference evidence="8 9" key="1">
    <citation type="submission" date="2011-08" db="EMBL/GenBank/DDBJ databases">
        <title>The complete genome of Methanofollis liminatans DSM 4140.</title>
        <authorList>
            <consortium name="US DOE Joint Genome Institute (JGI-PGF)"/>
            <person name="Lucas S."/>
            <person name="Han J."/>
            <person name="Lapidus A."/>
            <person name="Bruce D."/>
            <person name="Goodwin L."/>
            <person name="Pitluck S."/>
            <person name="Peters L."/>
            <person name="Kyrpides N."/>
            <person name="Mavromatis K."/>
            <person name="Ivanova N."/>
            <person name="Mikhailova N."/>
            <person name="Lu M."/>
            <person name="Detter J.C."/>
            <person name="Tapia R."/>
            <person name="Han C."/>
            <person name="Land M."/>
            <person name="Hauser L."/>
            <person name="Markowitz V."/>
            <person name="Cheng J.-F."/>
            <person name="Hugenholtz P."/>
            <person name="Woyke T."/>
            <person name="Wu D."/>
            <person name="Spring S."/>
            <person name="Schuler E."/>
            <person name="Brambilla E."/>
            <person name="Klenk H.-P."/>
            <person name="Eisen J.A."/>
        </authorList>
    </citation>
    <scope>NUCLEOTIDE SEQUENCE [LARGE SCALE GENOMIC DNA]</scope>
    <source>
        <strain evidence="8 9">DSM 4140</strain>
    </source>
</reference>
<feature type="transmembrane region" description="Helical" evidence="7">
    <location>
        <begin position="43"/>
        <end position="64"/>
    </location>
</feature>
<dbReference type="PANTHER" id="PTHR30250">
    <property type="entry name" value="PST FAMILY PREDICTED COLANIC ACID TRANSPORTER"/>
    <property type="match status" value="1"/>
</dbReference>
<evidence type="ECO:0000256" key="5">
    <source>
        <dbReference type="ARBA" id="ARBA00022989"/>
    </source>
</evidence>
<keyword evidence="5 7" id="KW-1133">Transmembrane helix</keyword>
<feature type="transmembrane region" description="Helical" evidence="7">
    <location>
        <begin position="108"/>
        <end position="128"/>
    </location>
</feature>
<keyword evidence="6 7" id="KW-0472">Membrane</keyword>
<feature type="transmembrane region" description="Helical" evidence="7">
    <location>
        <begin position="424"/>
        <end position="443"/>
    </location>
</feature>
<evidence type="ECO:0000313" key="8">
    <source>
        <dbReference type="EMBL" id="EJG06823.1"/>
    </source>
</evidence>
<organism evidence="8 9">
    <name type="scientific">Methanofollis liminatans DSM 4140</name>
    <dbReference type="NCBI Taxonomy" id="28892"/>
    <lineage>
        <taxon>Archaea</taxon>
        <taxon>Methanobacteriati</taxon>
        <taxon>Methanobacteriota</taxon>
        <taxon>Stenosarchaea group</taxon>
        <taxon>Methanomicrobia</taxon>
        <taxon>Methanomicrobiales</taxon>
        <taxon>Methanomicrobiaceae</taxon>
        <taxon>Methanofollis</taxon>
    </lineage>
</organism>
<protein>
    <submittedName>
        <fullName evidence="8">Polysaccharide biosynthesis protein</fullName>
    </submittedName>
</protein>
<keyword evidence="4 7" id="KW-0812">Transmembrane</keyword>
<feature type="transmembrane region" description="Helical" evidence="7">
    <location>
        <begin position="282"/>
        <end position="308"/>
    </location>
</feature>
<keyword evidence="3" id="KW-1003">Cell membrane</keyword>
<dbReference type="OrthoDB" id="118009at2157"/>
<evidence type="ECO:0000313" key="9">
    <source>
        <dbReference type="Proteomes" id="UP000005095"/>
    </source>
</evidence>
<feature type="transmembrane region" description="Helical" evidence="7">
    <location>
        <begin position="191"/>
        <end position="216"/>
    </location>
</feature>
<proteinExistence type="inferred from homology"/>
<feature type="transmembrane region" description="Helical" evidence="7">
    <location>
        <begin position="368"/>
        <end position="389"/>
    </location>
</feature>
<accession>J1APL0</accession>
<gene>
    <name evidence="8" type="ORF">Metli_0865</name>
</gene>
<comment type="similarity">
    <text evidence="2">Belongs to the polysaccharide synthase family.</text>
</comment>
<feature type="transmembrane region" description="Helical" evidence="7">
    <location>
        <begin position="76"/>
        <end position="96"/>
    </location>
</feature>
<dbReference type="EMBL" id="CM001555">
    <property type="protein sequence ID" value="EJG06823.1"/>
    <property type="molecule type" value="Genomic_DNA"/>
</dbReference>
<dbReference type="PATRIC" id="fig|28892.9.peg.927"/>
<comment type="subcellular location">
    <subcellularLocation>
        <location evidence="1">Cell membrane</location>
        <topology evidence="1">Multi-pass membrane protein</topology>
    </subcellularLocation>
</comment>
<dbReference type="Pfam" id="PF13440">
    <property type="entry name" value="Polysacc_synt_3"/>
    <property type="match status" value="1"/>
</dbReference>
<dbReference type="InterPro" id="IPR050833">
    <property type="entry name" value="Poly_Biosynth_Transport"/>
</dbReference>
<feature type="transmembrane region" description="Helical" evidence="7">
    <location>
        <begin position="329"/>
        <end position="356"/>
    </location>
</feature>
<evidence type="ECO:0000256" key="4">
    <source>
        <dbReference type="ARBA" id="ARBA00022692"/>
    </source>
</evidence>
<evidence type="ECO:0000256" key="1">
    <source>
        <dbReference type="ARBA" id="ARBA00004651"/>
    </source>
</evidence>
<evidence type="ECO:0000256" key="2">
    <source>
        <dbReference type="ARBA" id="ARBA00007430"/>
    </source>
</evidence>
<keyword evidence="9" id="KW-1185">Reference proteome</keyword>
<dbReference type="RefSeq" id="WP_004038323.1">
    <property type="nucleotide sequence ID" value="NZ_CM001555.1"/>
</dbReference>
<name>J1APL0_9EURY</name>
<dbReference type="PANTHER" id="PTHR30250:SF10">
    <property type="entry name" value="LIPOPOLYSACCHARIDE BIOSYNTHESIS PROTEIN WZXC"/>
    <property type="match status" value="1"/>
</dbReference>
<dbReference type="HOGENOM" id="CLU_037830_0_0_2"/>
<evidence type="ECO:0000256" key="6">
    <source>
        <dbReference type="ARBA" id="ARBA00023136"/>
    </source>
</evidence>
<sequence>MTGKQHERGVTNFFSHLIPIVKRNTYATRAIVFILNNPLYKGALILGSGTAVAQVIGIISMPIITRLYTPSDLGILAVYSSLLAIFGIGATLRYEFAYTLPKEDEDAVNLFGLCLMLLCLTTAGFALTLLFGKELLIYIFDIGPIEQYIWFLLAGFFGMGLYNILNYWAIRRRDYKRITYTKINQGAGGSTCKIFLGILSFGTTGLIIGHIVSQIAGIGTLARVMWRKEQESLKTISLNGMINVAKTYKSFPVFNFPASIINTMSLQLPPLMLLALYDSQVVGFYALAHILVVLPGNVISGSMGQAYLGEASKMVREKSRELRTLYIQTLRHLTVVGIPLIGVPALCAPFVVPIIFGEAWTEVGWYCWPLALMVIAAFVCSPTSFLHIYGYNNWKLIFDITRTLAVIIGFYMCKVLGADVLTTLIAYSLIIVIMYIIMIGLNLKAISNFTSSINTNI</sequence>
<evidence type="ECO:0000256" key="7">
    <source>
        <dbReference type="SAM" id="Phobius"/>
    </source>
</evidence>
<evidence type="ECO:0000256" key="3">
    <source>
        <dbReference type="ARBA" id="ARBA00022475"/>
    </source>
</evidence>
<dbReference type="GO" id="GO:0005886">
    <property type="term" value="C:plasma membrane"/>
    <property type="evidence" value="ECO:0007669"/>
    <property type="project" value="UniProtKB-SubCell"/>
</dbReference>